<protein>
    <recommendedName>
        <fullName evidence="3">TNase-like domain-containing protein</fullName>
    </recommendedName>
</protein>
<dbReference type="InterPro" id="IPR035437">
    <property type="entry name" value="SNase_OB-fold_sf"/>
</dbReference>
<dbReference type="SUPFAM" id="SSF50199">
    <property type="entry name" value="Staphylococcal nuclease"/>
    <property type="match status" value="1"/>
</dbReference>
<feature type="domain" description="TNase-like" evidence="3">
    <location>
        <begin position="76"/>
        <end position="169"/>
    </location>
</feature>
<comment type="caution">
    <text evidence="4">The sequence shown here is derived from an EMBL/GenBank/DDBJ whole genome shotgun (WGS) entry which is preliminary data.</text>
</comment>
<dbReference type="Proteomes" id="UP001501468">
    <property type="component" value="Unassembled WGS sequence"/>
</dbReference>
<dbReference type="Pfam" id="PF00565">
    <property type="entry name" value="SNase"/>
    <property type="match status" value="1"/>
</dbReference>
<proteinExistence type="predicted"/>
<dbReference type="SMART" id="SM00318">
    <property type="entry name" value="SNc"/>
    <property type="match status" value="1"/>
</dbReference>
<name>A0ABP7CS35_9MICO</name>
<evidence type="ECO:0000256" key="1">
    <source>
        <dbReference type="SAM" id="MobiDB-lite"/>
    </source>
</evidence>
<dbReference type="Gene3D" id="2.40.50.90">
    <property type="match status" value="1"/>
</dbReference>
<reference evidence="5" key="1">
    <citation type="journal article" date="2019" name="Int. J. Syst. Evol. Microbiol.">
        <title>The Global Catalogue of Microorganisms (GCM) 10K type strain sequencing project: providing services to taxonomists for standard genome sequencing and annotation.</title>
        <authorList>
            <consortium name="The Broad Institute Genomics Platform"/>
            <consortium name="The Broad Institute Genome Sequencing Center for Infectious Disease"/>
            <person name="Wu L."/>
            <person name="Ma J."/>
        </authorList>
    </citation>
    <scope>NUCLEOTIDE SEQUENCE [LARGE SCALE GENOMIC DNA]</scope>
    <source>
        <strain evidence="5">JCM 17125</strain>
    </source>
</reference>
<dbReference type="RefSeq" id="WP_344942349.1">
    <property type="nucleotide sequence ID" value="NZ_BAABDC010000001.1"/>
</dbReference>
<evidence type="ECO:0000313" key="5">
    <source>
        <dbReference type="Proteomes" id="UP001501468"/>
    </source>
</evidence>
<gene>
    <name evidence="4" type="ORF">GCM10022399_09790</name>
</gene>
<feature type="compositionally biased region" description="Low complexity" evidence="1">
    <location>
        <begin position="205"/>
        <end position="219"/>
    </location>
</feature>
<evidence type="ECO:0000259" key="3">
    <source>
        <dbReference type="PROSITE" id="PS50830"/>
    </source>
</evidence>
<feature type="compositionally biased region" description="Low complexity" evidence="1">
    <location>
        <begin position="48"/>
        <end position="71"/>
    </location>
</feature>
<keyword evidence="5" id="KW-1185">Reference proteome</keyword>
<dbReference type="PROSITE" id="PS50830">
    <property type="entry name" value="TNASE_3"/>
    <property type="match status" value="1"/>
</dbReference>
<feature type="region of interest" description="Disordered" evidence="1">
    <location>
        <begin position="199"/>
        <end position="260"/>
    </location>
</feature>
<feature type="signal peptide" evidence="2">
    <location>
        <begin position="1"/>
        <end position="19"/>
    </location>
</feature>
<feature type="chain" id="PRO_5045907019" description="TNase-like domain-containing protein" evidence="2">
    <location>
        <begin position="20"/>
        <end position="288"/>
    </location>
</feature>
<organism evidence="4 5">
    <name type="scientific">Terrabacter ginsenosidimutans</name>
    <dbReference type="NCBI Taxonomy" id="490575"/>
    <lineage>
        <taxon>Bacteria</taxon>
        <taxon>Bacillati</taxon>
        <taxon>Actinomycetota</taxon>
        <taxon>Actinomycetes</taxon>
        <taxon>Micrococcales</taxon>
        <taxon>Intrasporangiaceae</taxon>
        <taxon>Terrabacter</taxon>
    </lineage>
</organism>
<dbReference type="EMBL" id="BAABDC010000001">
    <property type="protein sequence ID" value="GAA3695288.1"/>
    <property type="molecule type" value="Genomic_DNA"/>
</dbReference>
<evidence type="ECO:0000313" key="4">
    <source>
        <dbReference type="EMBL" id="GAA3695288.1"/>
    </source>
</evidence>
<sequence length="288" mass="29556">MRSRRANGLVTIAALVALAAVGGNAARGSGDVTLAGAGSAPVVAITRTPAPTNARTSASAAATTQAARPQAGTSAAASTWAVTKVVDGDTIWASRDGVTRKIRFIGIDTPETGQCGFTEARNALRGIIGGQRVTLTPGARDDVDRYGRLLRYVDVNGVDAGLRLVKQGYGVARYDSRDGYGYHPREAAYVRADAGSPKAACAAPGSSGTSGSTGTTGSTGTNGGVGLSGSWPQAGDRYPCPRSRPVKGNESSMIAHEPTDRYYDITKPEQCFATMSDAEAAGFRPAKV</sequence>
<accession>A0ABP7CS35</accession>
<feature type="region of interest" description="Disordered" evidence="1">
    <location>
        <begin position="48"/>
        <end position="73"/>
    </location>
</feature>
<dbReference type="InterPro" id="IPR016071">
    <property type="entry name" value="Staphylococal_nuclease_OB-fold"/>
</dbReference>
<evidence type="ECO:0000256" key="2">
    <source>
        <dbReference type="SAM" id="SignalP"/>
    </source>
</evidence>
<keyword evidence="2" id="KW-0732">Signal</keyword>